<organism evidence="7 8">
    <name type="scientific">Temnothorax longispinosus</name>
    <dbReference type="NCBI Taxonomy" id="300112"/>
    <lineage>
        <taxon>Eukaryota</taxon>
        <taxon>Metazoa</taxon>
        <taxon>Ecdysozoa</taxon>
        <taxon>Arthropoda</taxon>
        <taxon>Hexapoda</taxon>
        <taxon>Insecta</taxon>
        <taxon>Pterygota</taxon>
        <taxon>Neoptera</taxon>
        <taxon>Endopterygota</taxon>
        <taxon>Hymenoptera</taxon>
        <taxon>Apocrita</taxon>
        <taxon>Aculeata</taxon>
        <taxon>Formicoidea</taxon>
        <taxon>Formicidae</taxon>
        <taxon>Myrmicinae</taxon>
        <taxon>Temnothorax</taxon>
    </lineage>
</organism>
<evidence type="ECO:0000256" key="3">
    <source>
        <dbReference type="ARBA" id="ARBA00007209"/>
    </source>
</evidence>
<dbReference type="Pfam" id="PF03148">
    <property type="entry name" value="Tektin"/>
    <property type="match status" value="1"/>
</dbReference>
<dbReference type="GO" id="GO:0005929">
    <property type="term" value="C:cilium"/>
    <property type="evidence" value="ECO:0007669"/>
    <property type="project" value="UniProtKB-ARBA"/>
</dbReference>
<comment type="similarity">
    <text evidence="2">Belongs to the dynein light chain Tctex-type family.</text>
</comment>
<evidence type="ECO:0000313" key="8">
    <source>
        <dbReference type="Proteomes" id="UP000310200"/>
    </source>
</evidence>
<dbReference type="GO" id="GO:0060294">
    <property type="term" value="P:cilium movement involved in cell motility"/>
    <property type="evidence" value="ECO:0007669"/>
    <property type="project" value="InterPro"/>
</dbReference>
<dbReference type="InterPro" id="IPR005334">
    <property type="entry name" value="Tctex-1-like"/>
</dbReference>
<dbReference type="GO" id="GO:0005737">
    <property type="term" value="C:cytoplasm"/>
    <property type="evidence" value="ECO:0007669"/>
    <property type="project" value="UniProtKB-SubCell"/>
</dbReference>
<protein>
    <submittedName>
        <fullName evidence="7">Tektin-4</fullName>
    </submittedName>
</protein>
<evidence type="ECO:0000256" key="1">
    <source>
        <dbReference type="ARBA" id="ARBA00004496"/>
    </source>
</evidence>
<dbReference type="InterPro" id="IPR038586">
    <property type="entry name" value="Tctex-1-like_sf"/>
</dbReference>
<dbReference type="Gene3D" id="3.30.1140.40">
    <property type="entry name" value="Tctex-1"/>
    <property type="match status" value="1"/>
</dbReference>
<evidence type="ECO:0000256" key="6">
    <source>
        <dbReference type="SAM" id="Coils"/>
    </source>
</evidence>
<evidence type="ECO:0000313" key="7">
    <source>
        <dbReference type="EMBL" id="TGZ52847.1"/>
    </source>
</evidence>
<dbReference type="AlphaFoldDB" id="A0A4S2KXK3"/>
<dbReference type="GO" id="GO:0005634">
    <property type="term" value="C:nucleus"/>
    <property type="evidence" value="ECO:0007669"/>
    <property type="project" value="TreeGrafter"/>
</dbReference>
<feature type="coiled-coil region" evidence="6">
    <location>
        <begin position="329"/>
        <end position="356"/>
    </location>
</feature>
<comment type="similarity">
    <text evidence="3">Belongs to the tektin family.</text>
</comment>
<accession>A0A4S2KXK3</accession>
<dbReference type="CDD" id="cd21459">
    <property type="entry name" value="DLC-like_TCTEX1D2"/>
    <property type="match status" value="1"/>
</dbReference>
<dbReference type="PANTHER" id="PTHR19960">
    <property type="entry name" value="TEKTIN"/>
    <property type="match status" value="1"/>
</dbReference>
<dbReference type="EMBL" id="QBLH01001169">
    <property type="protein sequence ID" value="TGZ52847.1"/>
    <property type="molecule type" value="Genomic_DNA"/>
</dbReference>
<dbReference type="Proteomes" id="UP000310200">
    <property type="component" value="Unassembled WGS sequence"/>
</dbReference>
<evidence type="ECO:0000256" key="2">
    <source>
        <dbReference type="ARBA" id="ARBA00005361"/>
    </source>
</evidence>
<dbReference type="Pfam" id="PF03645">
    <property type="entry name" value="Tctex-1"/>
    <property type="match status" value="1"/>
</dbReference>
<dbReference type="GO" id="GO:0060271">
    <property type="term" value="P:cilium assembly"/>
    <property type="evidence" value="ECO:0007669"/>
    <property type="project" value="TreeGrafter"/>
</dbReference>
<comment type="caution">
    <text evidence="7">The sequence shown here is derived from an EMBL/GenBank/DDBJ whole genome shotgun (WGS) entry which is preliminary data.</text>
</comment>
<dbReference type="STRING" id="300112.A0A4S2KXK3"/>
<feature type="coiled-coil region" evidence="6">
    <location>
        <begin position="256"/>
        <end position="283"/>
    </location>
</feature>
<keyword evidence="4" id="KW-0963">Cytoplasm</keyword>
<dbReference type="InterPro" id="IPR048256">
    <property type="entry name" value="Tektin-like"/>
</dbReference>
<evidence type="ECO:0000256" key="5">
    <source>
        <dbReference type="ARBA" id="ARBA00023054"/>
    </source>
</evidence>
<dbReference type="GO" id="GO:0015630">
    <property type="term" value="C:microtubule cytoskeleton"/>
    <property type="evidence" value="ECO:0007669"/>
    <property type="project" value="TreeGrafter"/>
</dbReference>
<dbReference type="InterPro" id="IPR000435">
    <property type="entry name" value="Tektins"/>
</dbReference>
<dbReference type="PRINTS" id="PR00511">
    <property type="entry name" value="TEKTIN"/>
</dbReference>
<keyword evidence="8" id="KW-1185">Reference proteome</keyword>
<gene>
    <name evidence="7" type="ORF">DBV15_05179</name>
</gene>
<comment type="subcellular location">
    <subcellularLocation>
        <location evidence="1">Cytoplasm</location>
    </subcellularLocation>
</comment>
<name>A0A4S2KXK3_9HYME</name>
<proteinExistence type="inferred from homology"/>
<feature type="coiled-coil region" evidence="6">
    <location>
        <begin position="457"/>
        <end position="498"/>
    </location>
</feature>
<sequence length="758" mass="86346">MKNLNQFSLINYHLQFTSCARLFETAKWCLGNSCASSWTVTWNDIYDTGWKSCLLSQGGCVKRGQRCLLRWLQDQSTSSSQCRAPFPSQHYERIIPRDDLSYNADWLFSCQCNASVAYEKTEPCLAMEHECGCGDNVEKPPLYLPQPEDEYPSKPEHTMGPLGPWATGRVTCSREGGITGLRPVADQYSITRYGPSEWRAHNLSIFQQSNEKIRDSQVTASAAKQCVDQAYAAADKVQTETTEHLKTRANVVYRWKAELEHMIATIAEEMELLEAEHRRVQRSLSILTIPVSIASDFLQLRSFRLDSDLVRDNVEEQLTKEIALCSEIRDLLNRTREQIEMQMVELKSAKARAENDWSDKIHAYNLDSVCVNLSNDSPLLLWKAGATRFPADQSTPTSYDHFTREVLTAGETAKQRSIKLRSTLNDIYAKSIKDLRDQATRVDIALAENVKLTQDCLQQLEKELLRCLHELANTEKLIEELRDSTKGLNNAMKLAQTRLDNRLNRRNVESCRDIPQFGLVEEVKSLGEHTSAMLAELKRAEESQAELVKARGTLEHEIMVKRKTLYIDKERGQLLQAKRTQHSVRHNPVNPVQEAVDIAQEEEEKKHVNLETLEDDEETAQQPVYQIRPHLHEKFKPLSAKEVIHDVLFDQLATKSYDAQAAAQWTKDISDIIKIKIKDLQFKRYKYIVNVVLGQQHGAGVKMGTRCIWDAEADTYAYDSFINIIFIAMYNESENEAMRSSSFVGGPSPLVIGLAGYT</sequence>
<dbReference type="PANTHER" id="PTHR19960:SF12">
    <property type="entry name" value="TEKTIN-4"/>
    <property type="match status" value="1"/>
</dbReference>
<reference evidence="7 8" key="1">
    <citation type="journal article" date="2019" name="Philos. Trans. R. Soc. Lond., B, Biol. Sci.">
        <title>Ant behaviour and brain gene expression of defending hosts depend on the ecological success of the intruding social parasite.</title>
        <authorList>
            <person name="Kaur R."/>
            <person name="Stoldt M."/>
            <person name="Jongepier E."/>
            <person name="Feldmeyer B."/>
            <person name="Menzel F."/>
            <person name="Bornberg-Bauer E."/>
            <person name="Foitzik S."/>
        </authorList>
    </citation>
    <scope>NUCLEOTIDE SEQUENCE [LARGE SCALE GENOMIC DNA]</scope>
    <source>
        <tissue evidence="7">Whole body</tissue>
    </source>
</reference>
<evidence type="ECO:0000256" key="4">
    <source>
        <dbReference type="ARBA" id="ARBA00022490"/>
    </source>
</evidence>
<keyword evidence="5 6" id="KW-0175">Coiled coil</keyword>